<dbReference type="AlphaFoldDB" id="A0A261Y4Y0"/>
<sequence length="418" mass="46478">METFHGYVETTRDTLLLFEACHRAILPRVKRRLKDKERHIVRSGTVFVFDEKESGIKRWTDGLMWSPSRILGNFLIYRELDEKVHTPIGRQRSMSAGSTERALVGSLVNSYKFKPGGLIKKTMSVVVAGVAQHLISYYAKEDVLSGVLWTPGSVPELASLEISPVYLSQNFRIPPQMEGKEAEEESPASSVQSSPLVHQAMDYRSLKSTLRSQTPKTRRSDGDIQIPIQNAPVPASNDPASARYRHASQPNLYGPLDRPQQPSGRPQVRPHRAATMPNPHYPTTLPYSASMSLLPYVPAPTPVYRSIPCAKPRLDPSMMMSPPPFLPPPPPPPPPASLRTPFEWPPPNPSMDMAVHPLSHPNSNLDYSLSMSAFPTTPAYTPIQSVPIPFPFVPPMYSEHIDEGEGMGIHMYPPSTQP</sequence>
<protein>
    <recommendedName>
        <fullName evidence="4">Gti1/Pac2 family protein</fullName>
    </recommendedName>
</protein>
<reference evidence="2 3" key="1">
    <citation type="journal article" date="2017" name="Mycologia">
        <title>Bifiguratus adelaidae, gen. et sp. nov., a new member of Mucoromycotina in endophytic and soil-dwelling habitats.</title>
        <authorList>
            <person name="Torres-Cruz T.J."/>
            <person name="Billingsley Tobias T.L."/>
            <person name="Almatruk M."/>
            <person name="Hesse C."/>
            <person name="Kuske C.R."/>
            <person name="Desiro A."/>
            <person name="Benucci G.M."/>
            <person name="Bonito G."/>
            <person name="Stajich J.E."/>
            <person name="Dunlap C."/>
            <person name="Arnold A.E."/>
            <person name="Porras-Alfaro A."/>
        </authorList>
    </citation>
    <scope>NUCLEOTIDE SEQUENCE [LARGE SCALE GENOMIC DNA]</scope>
    <source>
        <strain evidence="2 3">AZ0501</strain>
    </source>
</reference>
<dbReference type="Proteomes" id="UP000242875">
    <property type="component" value="Unassembled WGS sequence"/>
</dbReference>
<dbReference type="EMBL" id="MVBO01000012">
    <property type="protein sequence ID" value="OZJ05628.1"/>
    <property type="molecule type" value="Genomic_DNA"/>
</dbReference>
<evidence type="ECO:0000256" key="1">
    <source>
        <dbReference type="SAM" id="MobiDB-lite"/>
    </source>
</evidence>
<comment type="caution">
    <text evidence="2">The sequence shown here is derived from an EMBL/GenBank/DDBJ whole genome shotgun (WGS) entry which is preliminary data.</text>
</comment>
<dbReference type="PANTHER" id="PTHR28027:SF2">
    <property type="entry name" value="TRANSCRIPTIONAL REGULATOR MIT1"/>
    <property type="match status" value="1"/>
</dbReference>
<evidence type="ECO:0000313" key="2">
    <source>
        <dbReference type="EMBL" id="OZJ05628.1"/>
    </source>
</evidence>
<accession>A0A261Y4Y0</accession>
<evidence type="ECO:0008006" key="4">
    <source>
        <dbReference type="Google" id="ProtNLM"/>
    </source>
</evidence>
<dbReference type="OrthoDB" id="5572844at2759"/>
<evidence type="ECO:0000313" key="3">
    <source>
        <dbReference type="Proteomes" id="UP000242875"/>
    </source>
</evidence>
<keyword evidence="3" id="KW-1185">Reference proteome</keyword>
<feature type="region of interest" description="Disordered" evidence="1">
    <location>
        <begin position="176"/>
        <end position="277"/>
    </location>
</feature>
<dbReference type="Pfam" id="PF09729">
    <property type="entry name" value="Gti1_Pac2"/>
    <property type="match status" value="2"/>
</dbReference>
<dbReference type="PANTHER" id="PTHR28027">
    <property type="entry name" value="TRANSCRIPTIONAL REGULATOR MIT1"/>
    <property type="match status" value="1"/>
</dbReference>
<name>A0A261Y4Y0_9FUNG</name>
<feature type="compositionally biased region" description="Polar residues" evidence="1">
    <location>
        <begin position="206"/>
        <end position="215"/>
    </location>
</feature>
<dbReference type="InterPro" id="IPR018608">
    <property type="entry name" value="Gti1/Pac2"/>
</dbReference>
<proteinExistence type="predicted"/>
<gene>
    <name evidence="2" type="ORF">BZG36_01527</name>
</gene>
<dbReference type="GO" id="GO:0003677">
    <property type="term" value="F:DNA binding"/>
    <property type="evidence" value="ECO:0007669"/>
    <property type="project" value="TreeGrafter"/>
</dbReference>
<feature type="compositionally biased region" description="Polar residues" evidence="1">
    <location>
        <begin position="187"/>
        <end position="196"/>
    </location>
</feature>
<organism evidence="2 3">
    <name type="scientific">Bifiguratus adelaidae</name>
    <dbReference type="NCBI Taxonomy" id="1938954"/>
    <lineage>
        <taxon>Eukaryota</taxon>
        <taxon>Fungi</taxon>
        <taxon>Fungi incertae sedis</taxon>
        <taxon>Mucoromycota</taxon>
        <taxon>Mucoromycotina</taxon>
        <taxon>Endogonomycetes</taxon>
        <taxon>Endogonales</taxon>
        <taxon>Endogonales incertae sedis</taxon>
        <taxon>Bifiguratus</taxon>
    </lineage>
</organism>